<comment type="caution">
    <text evidence="1">The sequence shown here is derived from an EMBL/GenBank/DDBJ whole genome shotgun (WGS) entry which is preliminary data.</text>
</comment>
<reference evidence="1 2" key="1">
    <citation type="journal article" date="2019" name="Genome Biol. Evol.">
        <title>Insights into the evolution of the New World diploid cottons (Gossypium, subgenus Houzingenia) based on genome sequencing.</title>
        <authorList>
            <person name="Grover C.E."/>
            <person name="Arick M.A. 2nd"/>
            <person name="Thrash A."/>
            <person name="Conover J.L."/>
            <person name="Sanders W.S."/>
            <person name="Peterson D.G."/>
            <person name="Frelichowski J.E."/>
            <person name="Scheffler J.A."/>
            <person name="Scheffler B.E."/>
            <person name="Wendel J.F."/>
        </authorList>
    </citation>
    <scope>NUCLEOTIDE SEQUENCE [LARGE SCALE GENOMIC DNA]</scope>
    <source>
        <strain evidence="1">57</strain>
        <tissue evidence="1">Leaf</tissue>
    </source>
</reference>
<accession>A0A7J8V1X7</accession>
<dbReference type="Proteomes" id="UP000593573">
    <property type="component" value="Unassembled WGS sequence"/>
</dbReference>
<sequence length="18" mass="2220">MRSFGYSPRRHNKRRVTA</sequence>
<gene>
    <name evidence="1" type="ORF">Goklo_008811</name>
</gene>
<protein>
    <submittedName>
        <fullName evidence="1">Uncharacterized protein</fullName>
    </submittedName>
</protein>
<proteinExistence type="predicted"/>
<name>A0A7J8V1X7_9ROSI</name>
<dbReference type="AlphaFoldDB" id="A0A7J8V1X7"/>
<evidence type="ECO:0000313" key="1">
    <source>
        <dbReference type="EMBL" id="MBA0656459.1"/>
    </source>
</evidence>
<evidence type="ECO:0000313" key="2">
    <source>
        <dbReference type="Proteomes" id="UP000593573"/>
    </source>
</evidence>
<organism evidence="1 2">
    <name type="scientific">Gossypium klotzschianum</name>
    <dbReference type="NCBI Taxonomy" id="34286"/>
    <lineage>
        <taxon>Eukaryota</taxon>
        <taxon>Viridiplantae</taxon>
        <taxon>Streptophyta</taxon>
        <taxon>Embryophyta</taxon>
        <taxon>Tracheophyta</taxon>
        <taxon>Spermatophyta</taxon>
        <taxon>Magnoliopsida</taxon>
        <taxon>eudicotyledons</taxon>
        <taxon>Gunneridae</taxon>
        <taxon>Pentapetalae</taxon>
        <taxon>rosids</taxon>
        <taxon>malvids</taxon>
        <taxon>Malvales</taxon>
        <taxon>Malvaceae</taxon>
        <taxon>Malvoideae</taxon>
        <taxon>Gossypium</taxon>
    </lineage>
</organism>
<keyword evidence="2" id="KW-1185">Reference proteome</keyword>
<dbReference type="EMBL" id="JABFAB010000008">
    <property type="protein sequence ID" value="MBA0656459.1"/>
    <property type="molecule type" value="Genomic_DNA"/>
</dbReference>